<evidence type="ECO:0008006" key="4">
    <source>
        <dbReference type="Google" id="ProtNLM"/>
    </source>
</evidence>
<accession>A0AAN8A6U8</accession>
<dbReference type="Proteomes" id="UP001306508">
    <property type="component" value="Unassembled WGS sequence"/>
</dbReference>
<proteinExistence type="predicted"/>
<feature type="transmembrane region" description="Helical" evidence="1">
    <location>
        <begin position="55"/>
        <end position="72"/>
    </location>
</feature>
<evidence type="ECO:0000313" key="3">
    <source>
        <dbReference type="Proteomes" id="UP001306508"/>
    </source>
</evidence>
<gene>
    <name evidence="2" type="ORF">RI543_003323</name>
</gene>
<dbReference type="EMBL" id="JAWIZZ010000047">
    <property type="protein sequence ID" value="KAK5779432.1"/>
    <property type="molecule type" value="Genomic_DNA"/>
</dbReference>
<keyword evidence="1" id="KW-0472">Membrane</keyword>
<feature type="transmembrane region" description="Helical" evidence="1">
    <location>
        <begin position="84"/>
        <end position="108"/>
    </location>
</feature>
<evidence type="ECO:0000256" key="1">
    <source>
        <dbReference type="SAM" id="Phobius"/>
    </source>
</evidence>
<protein>
    <recommendedName>
        <fullName evidence="4">Transmembrane protein</fullName>
    </recommendedName>
</protein>
<keyword evidence="1" id="KW-0812">Transmembrane</keyword>
<sequence length="528" mass="61416">MASYFMPLFCSHKPHIVSLAVIVTGATFSTFYWMSKLLLSEYDDPLMFKPNSQDYFRSSLLGLFSPFLYYFIKVFLLNINNTFVIGNIITDFLINDWFMLCLLIMLAYPQLQEPIQHSSAIIVDKNSSWFSEHDNSMEQWHIIPKQSYIFGVSWSLGELIVCLIANVFNYEETSPLENNESIEVINPNTETSLNPDQLIDRKEITLAKCVGLRRNSSSISSNIYYNEVEPLFQPGQAYNNIKGYGSNYLYDASNKLKSFTNVIMVDPIDNSLRFSSSDIEEGWCHRHSPRPALEYRYGFIWIKYTSSESQFPSFSDVKLYIELTSWKAIFKSLLQYGLILSMNILYIAGQSFLLSIYFIYVRGHERLFTKIVNYFGSKNIEVFLLVLIVPLSIINLCISIFVFLCNDVLEWVNLQLINQDLNNIEYSFYPRVYQNHHVYLQDSRSSQSLNLNDSQASTIMYPNFPQELNGTTEKRNRKKFTEYYKKLLRKWEKTAIHNDFILTNVIIWSMSLFIIGILSAVKIPAINN</sequence>
<feature type="transmembrane region" description="Helical" evidence="1">
    <location>
        <begin position="382"/>
        <end position="404"/>
    </location>
</feature>
<feature type="transmembrane region" description="Helical" evidence="1">
    <location>
        <begin position="333"/>
        <end position="361"/>
    </location>
</feature>
<organism evidence="2 3">
    <name type="scientific">Arxiozyma heterogenica</name>
    <dbReference type="NCBI Taxonomy" id="278026"/>
    <lineage>
        <taxon>Eukaryota</taxon>
        <taxon>Fungi</taxon>
        <taxon>Dikarya</taxon>
        <taxon>Ascomycota</taxon>
        <taxon>Saccharomycotina</taxon>
        <taxon>Saccharomycetes</taxon>
        <taxon>Saccharomycetales</taxon>
        <taxon>Saccharomycetaceae</taxon>
        <taxon>Arxiozyma</taxon>
    </lineage>
</organism>
<dbReference type="AlphaFoldDB" id="A0AAN8A6U8"/>
<name>A0AAN8A6U8_9SACH</name>
<feature type="transmembrane region" description="Helical" evidence="1">
    <location>
        <begin position="500"/>
        <end position="521"/>
    </location>
</feature>
<comment type="caution">
    <text evidence="2">The sequence shown here is derived from an EMBL/GenBank/DDBJ whole genome shotgun (WGS) entry which is preliminary data.</text>
</comment>
<reference evidence="3" key="1">
    <citation type="submission" date="2023-07" db="EMBL/GenBank/DDBJ databases">
        <title>A draft genome of Kazachstania heterogenica Y-27499.</title>
        <authorList>
            <person name="Donic C."/>
            <person name="Kralova J.S."/>
            <person name="Fidel L."/>
            <person name="Ben-Dor S."/>
            <person name="Jung S."/>
        </authorList>
    </citation>
    <scope>NUCLEOTIDE SEQUENCE [LARGE SCALE GENOMIC DNA]</scope>
    <source>
        <strain evidence="3">Y27499</strain>
    </source>
</reference>
<feature type="transmembrane region" description="Helical" evidence="1">
    <location>
        <begin position="16"/>
        <end position="35"/>
    </location>
</feature>
<evidence type="ECO:0000313" key="2">
    <source>
        <dbReference type="EMBL" id="KAK5779432.1"/>
    </source>
</evidence>
<keyword evidence="3" id="KW-1185">Reference proteome</keyword>
<keyword evidence="1" id="KW-1133">Transmembrane helix</keyword>